<evidence type="ECO:0000256" key="1">
    <source>
        <dbReference type="SAM" id="MobiDB-lite"/>
    </source>
</evidence>
<accession>A0A2A3YTT0</accession>
<feature type="region of interest" description="Disordered" evidence="1">
    <location>
        <begin position="1"/>
        <end position="30"/>
    </location>
</feature>
<comment type="caution">
    <text evidence="2">The sequence shown here is derived from an EMBL/GenBank/DDBJ whole genome shotgun (WGS) entry which is preliminary data.</text>
</comment>
<evidence type="ECO:0000313" key="2">
    <source>
        <dbReference type="EMBL" id="PCC42707.1"/>
    </source>
</evidence>
<name>A0A2A3YTT0_BREAU</name>
<gene>
    <name evidence="2" type="ORF">CIK65_10710</name>
</gene>
<protein>
    <submittedName>
        <fullName evidence="2">Uncharacterized protein</fullName>
    </submittedName>
</protein>
<reference evidence="2 3" key="1">
    <citation type="journal article" date="2017" name="Elife">
        <title>Extensive horizontal gene transfer in cheese-associated bacteria.</title>
        <authorList>
            <person name="Bonham K.S."/>
            <person name="Wolfe B.E."/>
            <person name="Dutton R.J."/>
        </authorList>
    </citation>
    <scope>NUCLEOTIDE SEQUENCE [LARGE SCALE GENOMIC DNA]</scope>
    <source>
        <strain evidence="2 3">962_8</strain>
    </source>
</reference>
<proteinExistence type="predicted"/>
<dbReference type="EMBL" id="NRGQ01000013">
    <property type="protein sequence ID" value="PCC42707.1"/>
    <property type="molecule type" value="Genomic_DNA"/>
</dbReference>
<evidence type="ECO:0000313" key="3">
    <source>
        <dbReference type="Proteomes" id="UP000218620"/>
    </source>
</evidence>
<organism evidence="2 3">
    <name type="scientific">Brevibacterium aurantiacum</name>
    <dbReference type="NCBI Taxonomy" id="273384"/>
    <lineage>
        <taxon>Bacteria</taxon>
        <taxon>Bacillati</taxon>
        <taxon>Actinomycetota</taxon>
        <taxon>Actinomycetes</taxon>
        <taxon>Micrococcales</taxon>
        <taxon>Brevibacteriaceae</taxon>
        <taxon>Brevibacterium</taxon>
    </lineage>
</organism>
<dbReference type="AlphaFoldDB" id="A0A2A3YTT0"/>
<feature type="compositionally biased region" description="Basic and acidic residues" evidence="1">
    <location>
        <begin position="1"/>
        <end position="22"/>
    </location>
</feature>
<sequence length="162" mass="18432">MIVFEETRQRHRNGDRGKRDALLSDYGNADSSDVRPPLRMVERIPALTREANFFEHLGAVKVLLPRLRIEHRAHIGLVHDGQQGPATRCGVEHRTSAELEERPDRIGSIDPGDDHMLESIEHEQVHRLSYDVAHGVHLPHGQLREIARRGGAETDDERAIRQ</sequence>
<dbReference type="Proteomes" id="UP000218620">
    <property type="component" value="Unassembled WGS sequence"/>
</dbReference>